<evidence type="ECO:0000313" key="1">
    <source>
        <dbReference type="EMBL" id="AEI82384.1"/>
    </source>
</evidence>
<sequence>MRKDCRTSLSFMKKWMAQVPYRLLQAQSHLDRDGGEVLTGHIGYGSERVTID</sequence>
<dbReference type="AlphaFoldDB" id="F8GUI0"/>
<dbReference type="EMBL" id="CP002879">
    <property type="protein sequence ID" value="AEI82384.1"/>
    <property type="molecule type" value="Genomic_DNA"/>
</dbReference>
<keyword evidence="1" id="KW-0614">Plasmid</keyword>
<dbReference type="KEGG" id="cnc:CNE_BB1p09730"/>
<proteinExistence type="predicted"/>
<geneLocation type="plasmid" evidence="1 2">
    <name>pBB1</name>
</geneLocation>
<evidence type="ECO:0000313" key="2">
    <source>
        <dbReference type="Proteomes" id="UP000006798"/>
    </source>
</evidence>
<gene>
    <name evidence="1" type="ordered locus">CNE_BB1p09730</name>
</gene>
<protein>
    <submittedName>
        <fullName evidence="1">Uncharacterized protein</fullName>
    </submittedName>
</protein>
<dbReference type="Proteomes" id="UP000006798">
    <property type="component" value="Plasmid pBB1"/>
</dbReference>
<accession>F8GUI0</accession>
<reference evidence="1 2" key="1">
    <citation type="journal article" date="2011" name="J. Bacteriol.">
        <title>Complete genome sequence of the type strain Cupriavidus necator N-1.</title>
        <authorList>
            <person name="Poehlein A."/>
            <person name="Kusian B."/>
            <person name="Friedrich B."/>
            <person name="Daniel R."/>
            <person name="Bowien B."/>
        </authorList>
    </citation>
    <scope>NUCLEOTIDE SEQUENCE [LARGE SCALE GENOMIC DNA]</scope>
    <source>
        <strain evidence="2">ATCC 43291 / DSM 13513 / CCUG 52238 / LMG 8453 / N-1</strain>
        <plasmid evidence="1 2">pBB1</plasmid>
    </source>
</reference>
<dbReference type="HOGENOM" id="CLU_3078960_0_0_4"/>
<organism evidence="1 2">
    <name type="scientific">Cupriavidus necator (strain ATCC 43291 / DSM 13513 / CCUG 52238 / LMG 8453 / N-1)</name>
    <name type="common">Ralstonia eutropha</name>
    <dbReference type="NCBI Taxonomy" id="1042878"/>
    <lineage>
        <taxon>Bacteria</taxon>
        <taxon>Pseudomonadati</taxon>
        <taxon>Pseudomonadota</taxon>
        <taxon>Betaproteobacteria</taxon>
        <taxon>Burkholderiales</taxon>
        <taxon>Burkholderiaceae</taxon>
        <taxon>Cupriavidus</taxon>
    </lineage>
</organism>
<name>F8GUI0_CUPNN</name>